<dbReference type="GO" id="GO:0031265">
    <property type="term" value="C:CD95 death-inducing signaling complex"/>
    <property type="evidence" value="ECO:0007669"/>
    <property type="project" value="TreeGrafter"/>
</dbReference>
<evidence type="ECO:0000256" key="8">
    <source>
        <dbReference type="ARBA" id="ARBA00066149"/>
    </source>
</evidence>
<dbReference type="FunFam" id="1.10.533.10:FF:000062">
    <property type="entry name" value="Fas-associated via death domain"/>
    <property type="match status" value="1"/>
</dbReference>
<keyword evidence="2" id="KW-0963">Cytoplasm</keyword>
<keyword evidence="5" id="KW-0053">Apoptosis</keyword>
<proteinExistence type="predicted"/>
<evidence type="ECO:0000256" key="2">
    <source>
        <dbReference type="ARBA" id="ARBA00022490"/>
    </source>
</evidence>
<dbReference type="AlphaFoldDB" id="A0A6P6PT60"/>
<dbReference type="FunFam" id="1.10.533.10:FF:000059">
    <property type="entry name" value="Fas-associated via death domain"/>
    <property type="match status" value="1"/>
</dbReference>
<keyword evidence="6" id="KW-0391">Immunity</keyword>
<dbReference type="InterPro" id="IPR016729">
    <property type="entry name" value="FADD"/>
</dbReference>
<keyword evidence="3" id="KW-0597">Phosphoprotein</keyword>
<dbReference type="PANTHER" id="PTHR15077:SF10">
    <property type="entry name" value="FAS-ASSOCIATED DEATH DOMAIN PROTEIN"/>
    <property type="match status" value="1"/>
</dbReference>
<evidence type="ECO:0000256" key="9">
    <source>
        <dbReference type="ARBA" id="ARBA00069996"/>
    </source>
</evidence>
<gene>
    <name evidence="15" type="primary">fadd</name>
</gene>
<dbReference type="InterPro" id="IPR000488">
    <property type="entry name" value="Death_dom"/>
</dbReference>
<evidence type="ECO:0000256" key="6">
    <source>
        <dbReference type="ARBA" id="ARBA00022859"/>
    </source>
</evidence>
<evidence type="ECO:0000313" key="14">
    <source>
        <dbReference type="Proteomes" id="UP000515129"/>
    </source>
</evidence>
<dbReference type="CTD" id="8772"/>
<evidence type="ECO:0000256" key="11">
    <source>
        <dbReference type="ARBA" id="ARBA00075696"/>
    </source>
</evidence>
<dbReference type="PANTHER" id="PTHR15077">
    <property type="entry name" value="FAS-ASSOCIATING DEATH DOMAIN-CONTAINING PROTEIN FADD"/>
    <property type="match status" value="1"/>
</dbReference>
<dbReference type="SUPFAM" id="SSF47986">
    <property type="entry name" value="DEATH domain"/>
    <property type="match status" value="1"/>
</dbReference>
<dbReference type="SMART" id="SM00031">
    <property type="entry name" value="DED"/>
    <property type="match status" value="1"/>
</dbReference>
<dbReference type="OrthoDB" id="100767at2759"/>
<reference evidence="15" key="1">
    <citation type="submission" date="2025-08" db="UniProtKB">
        <authorList>
            <consortium name="RefSeq"/>
        </authorList>
    </citation>
    <scope>IDENTIFICATION</scope>
    <source>
        <strain evidence="15">Wakin</strain>
        <tissue evidence="15">Muscle</tissue>
    </source>
</reference>
<evidence type="ECO:0000256" key="4">
    <source>
        <dbReference type="ARBA" id="ARBA00022588"/>
    </source>
</evidence>
<evidence type="ECO:0000259" key="12">
    <source>
        <dbReference type="PROSITE" id="PS50017"/>
    </source>
</evidence>
<dbReference type="Proteomes" id="UP000515129">
    <property type="component" value="Chromosome 7"/>
</dbReference>
<evidence type="ECO:0000259" key="13">
    <source>
        <dbReference type="PROSITE" id="PS50168"/>
    </source>
</evidence>
<keyword evidence="14" id="KW-1185">Reference proteome</keyword>
<dbReference type="GO" id="GO:0097191">
    <property type="term" value="P:extrinsic apoptotic signaling pathway"/>
    <property type="evidence" value="ECO:0007669"/>
    <property type="project" value="TreeGrafter"/>
</dbReference>
<organism evidence="14 15">
    <name type="scientific">Carassius auratus</name>
    <name type="common">Goldfish</name>
    <dbReference type="NCBI Taxonomy" id="7957"/>
    <lineage>
        <taxon>Eukaryota</taxon>
        <taxon>Metazoa</taxon>
        <taxon>Chordata</taxon>
        <taxon>Craniata</taxon>
        <taxon>Vertebrata</taxon>
        <taxon>Euteleostomi</taxon>
        <taxon>Actinopterygii</taxon>
        <taxon>Neopterygii</taxon>
        <taxon>Teleostei</taxon>
        <taxon>Ostariophysi</taxon>
        <taxon>Cypriniformes</taxon>
        <taxon>Cyprinidae</taxon>
        <taxon>Cyprininae</taxon>
        <taxon>Carassius</taxon>
    </lineage>
</organism>
<dbReference type="RefSeq" id="XP_026124288.1">
    <property type="nucleotide sequence ID" value="XM_026268503.1"/>
</dbReference>
<dbReference type="Pfam" id="PF01335">
    <property type="entry name" value="DED"/>
    <property type="match status" value="1"/>
</dbReference>
<evidence type="ECO:0000256" key="5">
    <source>
        <dbReference type="ARBA" id="ARBA00022703"/>
    </source>
</evidence>
<comment type="function">
    <text evidence="7">Apoptotic adapter molecule that recruits caspases CASP8 or CASP10 to the activated FAS/CD95 or TNFRSF1A/TNFR-1 receptors. The resulting aggregate called the death-inducing signaling complex (DISC) performs CASP8 proteolytic activation. Active CASP8 initiates the subsequent cascade of caspases mediating apoptosis. Involved in interferon-mediated antiviral immune response, playing a role in the positive regulation of interferon signaling.</text>
</comment>
<comment type="subcellular location">
    <subcellularLocation>
        <location evidence="1">Cytoplasm</location>
    </subcellularLocation>
</comment>
<feature type="domain" description="Death" evidence="12">
    <location>
        <begin position="104"/>
        <end position="188"/>
    </location>
</feature>
<keyword evidence="4" id="KW-0399">Innate immunity</keyword>
<dbReference type="GO" id="GO:0001819">
    <property type="term" value="P:positive regulation of cytokine production"/>
    <property type="evidence" value="ECO:0007669"/>
    <property type="project" value="UniProtKB-ARBA"/>
</dbReference>
<dbReference type="CDD" id="cd08336">
    <property type="entry name" value="DED_FADD"/>
    <property type="match status" value="1"/>
</dbReference>
<evidence type="ECO:0000256" key="3">
    <source>
        <dbReference type="ARBA" id="ARBA00022553"/>
    </source>
</evidence>
<evidence type="ECO:0000256" key="7">
    <source>
        <dbReference type="ARBA" id="ARBA00059068"/>
    </source>
</evidence>
<name>A0A6P6PT60_CARAU</name>
<comment type="subunit">
    <text evidence="8">Can self-associate. Component of the AIM2 PANoptosome complex, a multiprotein complex that drives inflammatory cell death (PANoptosis). Component of the death-induced signaling complex (DISC) composed of cell surface receptor FAS/CD95 or TNFRSF1A, adapter protein FADD and the CASP8 protease; recruitment of CASP8 to the complex is required for processing of CASP8 into the p18 and p10 subunits. Interacts (via death domain) with FAS (via death domain). Interacts directly (via DED domain) with NOL3 (via CARD domain); inhibits death-inducing signaling complex (DISC) assembly by inhibiting the increase in FAS-FADD binding induced by FAS activation. Interacts with CFLAR, PEA15 and MBD4. When phosphorylated, part of a complex containing HIPK3 and FAS. May interact with MAVS/IPS1. Interacts with MOCV v-CFLAR protein and PIDD1. Interacts with RIPK1 and TRADD. Interacts with stimulated TNFRSF10B. Interacts with DDX24.</text>
</comment>
<dbReference type="GO" id="GO:0005123">
    <property type="term" value="F:death receptor binding"/>
    <property type="evidence" value="ECO:0007669"/>
    <property type="project" value="TreeGrafter"/>
</dbReference>
<dbReference type="SMART" id="SM00005">
    <property type="entry name" value="DEATH"/>
    <property type="match status" value="1"/>
</dbReference>
<feature type="domain" description="DED" evidence="13">
    <location>
        <begin position="5"/>
        <end position="83"/>
    </location>
</feature>
<evidence type="ECO:0000256" key="1">
    <source>
        <dbReference type="ARBA" id="ARBA00004496"/>
    </source>
</evidence>
<dbReference type="PROSITE" id="PS50017">
    <property type="entry name" value="DEATH_DOMAIN"/>
    <property type="match status" value="1"/>
</dbReference>
<dbReference type="GO" id="GO:0045087">
    <property type="term" value="P:innate immune response"/>
    <property type="evidence" value="ECO:0007669"/>
    <property type="project" value="UniProtKB-KW"/>
</dbReference>
<dbReference type="GO" id="GO:0045089">
    <property type="term" value="P:positive regulation of innate immune response"/>
    <property type="evidence" value="ECO:0007669"/>
    <property type="project" value="TreeGrafter"/>
</dbReference>
<dbReference type="Pfam" id="PF00531">
    <property type="entry name" value="Death"/>
    <property type="match status" value="1"/>
</dbReference>
<dbReference type="InterPro" id="IPR001875">
    <property type="entry name" value="DED_dom"/>
</dbReference>
<protein>
    <recommendedName>
        <fullName evidence="9">FAS-associated death domain protein</fullName>
    </recommendedName>
    <alternativeName>
        <fullName evidence="11">FAS-associating death domain-containing protein</fullName>
    </alternativeName>
    <alternativeName>
        <fullName evidence="10">Fas-associated death domain protein</fullName>
    </alternativeName>
</protein>
<dbReference type="GeneID" id="113106512"/>
<dbReference type="GO" id="GO:0089720">
    <property type="term" value="F:caspase binding"/>
    <property type="evidence" value="ECO:0007669"/>
    <property type="project" value="TreeGrafter"/>
</dbReference>
<dbReference type="PROSITE" id="PS50168">
    <property type="entry name" value="DED"/>
    <property type="match status" value="1"/>
</dbReference>
<evidence type="ECO:0000256" key="10">
    <source>
        <dbReference type="ARBA" id="ARBA00071128"/>
    </source>
</evidence>
<accession>A0A6P6PT60</accession>
<dbReference type="GO" id="GO:0030674">
    <property type="term" value="F:protein-macromolecule adaptor activity"/>
    <property type="evidence" value="ECO:0007669"/>
    <property type="project" value="UniProtKB-ARBA"/>
</dbReference>
<dbReference type="GO" id="GO:2001238">
    <property type="term" value="P:positive regulation of extrinsic apoptotic signaling pathway"/>
    <property type="evidence" value="ECO:0007669"/>
    <property type="project" value="UniProtKB-ARBA"/>
</dbReference>
<sequence length="194" mass="22376">MDSSRFRAMLLAISDKLTEDNVKSLKFLCQEEVGKKKLEKVNKGIDLFECLIERAAIGPDHTELLRKHLNHIGQKVLLEIIDDYERGATGSPPDVPDAEEREKINIATEVIVERLGKKWRQFGRKLGLQDAQLDGIQEKHSLDLEEQVRELIRRWMKMTRENARVEDLVKALRDCRQNLTADLVEKNLKELGAH</sequence>
<dbReference type="Gene3D" id="1.10.533.10">
    <property type="entry name" value="Death Domain, Fas"/>
    <property type="match status" value="2"/>
</dbReference>
<dbReference type="GO" id="GO:0005737">
    <property type="term" value="C:cytoplasm"/>
    <property type="evidence" value="ECO:0007669"/>
    <property type="project" value="UniProtKB-SubCell"/>
</dbReference>
<evidence type="ECO:0000313" key="15">
    <source>
        <dbReference type="RefSeq" id="XP_026124288.1"/>
    </source>
</evidence>
<dbReference type="InterPro" id="IPR011029">
    <property type="entry name" value="DEATH-like_dom_sf"/>
</dbReference>
<dbReference type="KEGG" id="caua:113106512"/>